<dbReference type="Proteomes" id="UP001596997">
    <property type="component" value="Unassembled WGS sequence"/>
</dbReference>
<protein>
    <submittedName>
        <fullName evidence="1">DUF4348 domain-containing protein</fullName>
    </submittedName>
</protein>
<comment type="caution">
    <text evidence="1">The sequence shown here is derived from an EMBL/GenBank/DDBJ whole genome shotgun (WGS) entry which is preliminary data.</text>
</comment>
<evidence type="ECO:0000313" key="1">
    <source>
        <dbReference type="EMBL" id="MFD0963568.1"/>
    </source>
</evidence>
<proteinExistence type="predicted"/>
<keyword evidence="2" id="KW-1185">Reference proteome</keyword>
<reference evidence="2" key="1">
    <citation type="journal article" date="2019" name="Int. J. Syst. Evol. Microbiol.">
        <title>The Global Catalogue of Microorganisms (GCM) 10K type strain sequencing project: providing services to taxonomists for standard genome sequencing and annotation.</title>
        <authorList>
            <consortium name="The Broad Institute Genomics Platform"/>
            <consortium name="The Broad Institute Genome Sequencing Center for Infectious Disease"/>
            <person name="Wu L."/>
            <person name="Ma J."/>
        </authorList>
    </citation>
    <scope>NUCLEOTIDE SEQUENCE [LARGE SCALE GENOMIC DNA]</scope>
    <source>
        <strain evidence="2">CCUG 62114</strain>
    </source>
</reference>
<dbReference type="Pfam" id="PF22057">
    <property type="entry name" value="BACOVA_00961-like"/>
    <property type="match status" value="1"/>
</dbReference>
<dbReference type="Gene3D" id="3.10.450.410">
    <property type="match status" value="1"/>
</dbReference>
<sequence>MSFIFSSCKKEVKIENIPVVELHFTSGYKYYDHKFTIIKGEELIYEYLKVNNIKQANNYTDLTFDTISSKYKLRGGAFEKIFKSLKTLELNNYKEGMRGLDGYEVGVSIKDVNGEFHKLNSWSPGRMDDSLVYKILDPFFKEIYTIVTEEDTSDKIENIQGNFSYGINYRKLSSNRFHITPFCVTVPNRNEVKYLKEYLEEKTRKDTILFRFGCMASSKELSYFSKLNERKNIFYYGAYNPNKQVEERYRNFKWFKTKDELLLSFKYPDTLDNDFKSFLKVFSKDSIFQISRVSFPMKTKVLSSNLDEEVEEIITKDSYPIQEFLIDQIRTNQEYDNYSQEIKVEKDNATIFCQGIDNGILVEFEFKKIEGKWYLVTWSDLST</sequence>
<name>A0ABW3I185_9FLAO</name>
<dbReference type="InterPro" id="IPR054298">
    <property type="entry name" value="BACOVA_00961-like"/>
</dbReference>
<organism evidence="1 2">
    <name type="scientific">Pseudofulvibacter geojedonensis</name>
    <dbReference type="NCBI Taxonomy" id="1123758"/>
    <lineage>
        <taxon>Bacteria</taxon>
        <taxon>Pseudomonadati</taxon>
        <taxon>Bacteroidota</taxon>
        <taxon>Flavobacteriia</taxon>
        <taxon>Flavobacteriales</taxon>
        <taxon>Flavobacteriaceae</taxon>
        <taxon>Pseudofulvibacter</taxon>
    </lineage>
</organism>
<dbReference type="EMBL" id="JBHTJM010000006">
    <property type="protein sequence ID" value="MFD0963568.1"/>
    <property type="molecule type" value="Genomic_DNA"/>
</dbReference>
<gene>
    <name evidence="1" type="ORF">ACFQ1O_06100</name>
</gene>
<accession>A0ABW3I185</accession>
<evidence type="ECO:0000313" key="2">
    <source>
        <dbReference type="Proteomes" id="UP001596997"/>
    </source>
</evidence>